<protein>
    <submittedName>
        <fullName evidence="3">3-oxoacyl-[acyl-carrier protein] reductase</fullName>
    </submittedName>
</protein>
<dbReference type="SUPFAM" id="SSF51735">
    <property type="entry name" value="NAD(P)-binding Rossmann-fold domains"/>
    <property type="match status" value="1"/>
</dbReference>
<keyword evidence="2" id="KW-0560">Oxidoreductase</keyword>
<dbReference type="NCBIfam" id="NF005559">
    <property type="entry name" value="PRK07231.1"/>
    <property type="match status" value="1"/>
</dbReference>
<evidence type="ECO:0000313" key="3">
    <source>
        <dbReference type="EMBL" id="PZW22907.1"/>
    </source>
</evidence>
<proteinExistence type="inferred from homology"/>
<dbReference type="EMBL" id="QKUF01000029">
    <property type="protein sequence ID" value="PZW22907.1"/>
    <property type="molecule type" value="Genomic_DNA"/>
</dbReference>
<reference evidence="3 4" key="1">
    <citation type="submission" date="2018-06" db="EMBL/GenBank/DDBJ databases">
        <title>Genomic Encyclopedia of Archaeal and Bacterial Type Strains, Phase II (KMG-II): from individual species to whole genera.</title>
        <authorList>
            <person name="Goeker M."/>
        </authorList>
    </citation>
    <scope>NUCLEOTIDE SEQUENCE [LARGE SCALE GENOMIC DNA]</scope>
    <source>
        <strain evidence="3 4">ATCC BAA-1881</strain>
    </source>
</reference>
<sequence length="251" mass="27383">MLEGKRVVITGAGRGIGKTLALRFAEQGAHVVVHYAHSEQHARDVVEAIQHIGGQATMLYADLSNPEHIRQLVLQAQHAFGPIDVWVNNAGVSVNSAEVRGLSELDLFQRIMDVDVRGTWLCCRELQQRHTLTEQGCIINIGYDGALKGDPGLPNQFYAMSKGAIIALTRCLAVEFAPHIRVNCIAPGFIENEWAQQKAGQSFRKKITEQIPLQRWGTADDIAGAALFLASSAAAYITGQIIVVNGGRVMY</sequence>
<evidence type="ECO:0000256" key="2">
    <source>
        <dbReference type="ARBA" id="ARBA00023002"/>
    </source>
</evidence>
<dbReference type="AlphaFoldDB" id="A0A326U0N6"/>
<gene>
    <name evidence="3" type="ORF">EI42_05252</name>
</gene>
<dbReference type="CDD" id="cd05233">
    <property type="entry name" value="SDR_c"/>
    <property type="match status" value="1"/>
</dbReference>
<dbReference type="PRINTS" id="PR00081">
    <property type="entry name" value="GDHRDH"/>
</dbReference>
<organism evidence="3 4">
    <name type="scientific">Thermosporothrix hazakensis</name>
    <dbReference type="NCBI Taxonomy" id="644383"/>
    <lineage>
        <taxon>Bacteria</taxon>
        <taxon>Bacillati</taxon>
        <taxon>Chloroflexota</taxon>
        <taxon>Ktedonobacteria</taxon>
        <taxon>Ktedonobacterales</taxon>
        <taxon>Thermosporotrichaceae</taxon>
        <taxon>Thermosporothrix</taxon>
    </lineage>
</organism>
<dbReference type="InterPro" id="IPR002347">
    <property type="entry name" value="SDR_fam"/>
</dbReference>
<dbReference type="Pfam" id="PF13561">
    <property type="entry name" value="adh_short_C2"/>
    <property type="match status" value="1"/>
</dbReference>
<keyword evidence="4" id="KW-1185">Reference proteome</keyword>
<dbReference type="PRINTS" id="PR00080">
    <property type="entry name" value="SDRFAMILY"/>
</dbReference>
<dbReference type="GO" id="GO:0016491">
    <property type="term" value="F:oxidoreductase activity"/>
    <property type="evidence" value="ECO:0007669"/>
    <property type="project" value="UniProtKB-KW"/>
</dbReference>
<dbReference type="InterPro" id="IPR036291">
    <property type="entry name" value="NAD(P)-bd_dom_sf"/>
</dbReference>
<accession>A0A326U0N6</accession>
<dbReference type="FunFam" id="3.40.50.720:FF:000084">
    <property type="entry name" value="Short-chain dehydrogenase reductase"/>
    <property type="match status" value="1"/>
</dbReference>
<evidence type="ECO:0000256" key="1">
    <source>
        <dbReference type="ARBA" id="ARBA00006484"/>
    </source>
</evidence>
<comment type="caution">
    <text evidence="3">The sequence shown here is derived from an EMBL/GenBank/DDBJ whole genome shotgun (WGS) entry which is preliminary data.</text>
</comment>
<name>A0A326U0N6_THEHA</name>
<dbReference type="PANTHER" id="PTHR43639">
    <property type="entry name" value="OXIDOREDUCTASE, SHORT-CHAIN DEHYDROGENASE/REDUCTASE FAMILY (AFU_ORTHOLOGUE AFUA_5G02870)"/>
    <property type="match status" value="1"/>
</dbReference>
<dbReference type="PANTHER" id="PTHR43639:SF1">
    <property type="entry name" value="SHORT-CHAIN DEHYDROGENASE_REDUCTASE FAMILY PROTEIN"/>
    <property type="match status" value="1"/>
</dbReference>
<evidence type="ECO:0000313" key="4">
    <source>
        <dbReference type="Proteomes" id="UP000248806"/>
    </source>
</evidence>
<dbReference type="Gene3D" id="3.40.50.720">
    <property type="entry name" value="NAD(P)-binding Rossmann-like Domain"/>
    <property type="match status" value="1"/>
</dbReference>
<dbReference type="Proteomes" id="UP000248806">
    <property type="component" value="Unassembled WGS sequence"/>
</dbReference>
<comment type="similarity">
    <text evidence="1">Belongs to the short-chain dehydrogenases/reductases (SDR) family.</text>
</comment>